<feature type="region of interest" description="Disordered" evidence="1">
    <location>
        <begin position="543"/>
        <end position="599"/>
    </location>
</feature>
<organism evidence="3 4">
    <name type="scientific">Linnemannia elongata AG-77</name>
    <dbReference type="NCBI Taxonomy" id="1314771"/>
    <lineage>
        <taxon>Eukaryota</taxon>
        <taxon>Fungi</taxon>
        <taxon>Fungi incertae sedis</taxon>
        <taxon>Mucoromycota</taxon>
        <taxon>Mortierellomycotina</taxon>
        <taxon>Mortierellomycetes</taxon>
        <taxon>Mortierellales</taxon>
        <taxon>Mortierellaceae</taxon>
        <taxon>Linnemannia</taxon>
    </lineage>
</organism>
<dbReference type="CDD" id="cd00130">
    <property type="entry name" value="PAS"/>
    <property type="match status" value="2"/>
</dbReference>
<feature type="domain" description="PAS" evidence="2">
    <location>
        <begin position="13"/>
        <end position="50"/>
    </location>
</feature>
<dbReference type="EMBL" id="KV442012">
    <property type="protein sequence ID" value="OAQ36114.1"/>
    <property type="molecule type" value="Genomic_DNA"/>
</dbReference>
<dbReference type="AlphaFoldDB" id="A0A197KIH6"/>
<dbReference type="SMART" id="SM00091">
    <property type="entry name" value="PAS"/>
    <property type="match status" value="2"/>
</dbReference>
<name>A0A197KIH6_9FUNG</name>
<evidence type="ECO:0000313" key="3">
    <source>
        <dbReference type="EMBL" id="OAQ36114.1"/>
    </source>
</evidence>
<feature type="compositionally biased region" description="Basic and acidic residues" evidence="1">
    <location>
        <begin position="309"/>
        <end position="319"/>
    </location>
</feature>
<dbReference type="SUPFAM" id="SSF55785">
    <property type="entry name" value="PYP-like sensor domain (PAS domain)"/>
    <property type="match status" value="2"/>
</dbReference>
<dbReference type="Pfam" id="PF08447">
    <property type="entry name" value="PAS_3"/>
    <property type="match status" value="1"/>
</dbReference>
<feature type="region of interest" description="Disordered" evidence="1">
    <location>
        <begin position="366"/>
        <end position="402"/>
    </location>
</feature>
<sequence length="599" mass="66408">MFEVDNFISFHDLSPDGTFIWTSPSVTAILGYEPEEIEGVPAYDVMHKDDIAYCRVTHQENVLNDMVGTQIVVRFKHKDGSYVPCMVIFSVCYDYIVTCSTVIDTAQEAFRKVYTHSAAMTSIVGSRHKEFERIKRHHKAFGANTWNASTLDPEPRACMILNRFSRNLGIMYASPSCQMIFKIDPDKAIGKPLLVFLRADDLAGFVEQAELAKSSNVVTHMRFWFQSPNCREEIPCEAMMFGAADGLVAVLRRCRPFMRRQAILGSVPSSVSNPDSLPRFAGPRCTCGDNSCHGTSPPNGSSNKSHPYHRNDNKNEPGRRSHNVHGQQRHQPLQTFHEAHRPVSTGGSHPNVMNGFTTNPTFAEYPPSYSSTSSSESSSFNYSQSPLTSSYSSSIGGGGASYGQSASNFRSTWFSTKTIKSPMQGIPIGSINSIRNLDRDQQRLRPLRSLQDDSLDIVDSTTQLPANYRLRTHHTQESGLEDAELDRMMSRLDTGYDDDEDDGEDSVEEVIDCRDTNGARNGMRRNYNSTDEMIEIDMEMEDTAAQNGGSRIKEFSGSPSSASSVKARRRQNEEDGMHSGHGLDGGSPVPGLQVGPSVQ</sequence>
<reference evidence="3 4" key="1">
    <citation type="submission" date="2016-05" db="EMBL/GenBank/DDBJ databases">
        <title>Genome sequencing reveals origins of a unique bacterial endosymbiosis in the earliest lineages of terrestrial Fungi.</title>
        <authorList>
            <consortium name="DOE Joint Genome Institute"/>
            <person name="Uehling J."/>
            <person name="Gryganskyi A."/>
            <person name="Hameed K."/>
            <person name="Tschaplinski T."/>
            <person name="Misztal P."/>
            <person name="Wu S."/>
            <person name="Desiro A."/>
            <person name="Vande Pol N."/>
            <person name="Du Z.-Y."/>
            <person name="Zienkiewicz A."/>
            <person name="Zienkiewicz K."/>
            <person name="Morin E."/>
            <person name="Tisserant E."/>
            <person name="Splivallo R."/>
            <person name="Hainaut M."/>
            <person name="Henrissat B."/>
            <person name="Ohm R."/>
            <person name="Kuo A."/>
            <person name="Yan J."/>
            <person name="Lipzen A."/>
            <person name="Nolan M."/>
            <person name="Labutti K."/>
            <person name="Barry K."/>
            <person name="Goldstein A."/>
            <person name="Labbe J."/>
            <person name="Schadt C."/>
            <person name="Tuskan G."/>
            <person name="Grigoriev I."/>
            <person name="Martin F."/>
            <person name="Vilgalys R."/>
            <person name="Bonito G."/>
        </authorList>
    </citation>
    <scope>NUCLEOTIDE SEQUENCE [LARGE SCALE GENOMIC DNA]</scope>
    <source>
        <strain evidence="3 4">AG-77</strain>
    </source>
</reference>
<dbReference type="Gene3D" id="3.30.450.20">
    <property type="entry name" value="PAS domain"/>
    <property type="match status" value="1"/>
</dbReference>
<accession>A0A197KIH6</accession>
<dbReference type="OrthoDB" id="447251at2759"/>
<dbReference type="InterPro" id="IPR013655">
    <property type="entry name" value="PAS_fold_3"/>
</dbReference>
<dbReference type="InterPro" id="IPR000014">
    <property type="entry name" value="PAS"/>
</dbReference>
<feature type="compositionally biased region" description="Low complexity" evidence="1">
    <location>
        <begin position="366"/>
        <end position="394"/>
    </location>
</feature>
<dbReference type="STRING" id="1314771.A0A197KIH6"/>
<dbReference type="InterPro" id="IPR035965">
    <property type="entry name" value="PAS-like_dom_sf"/>
</dbReference>
<feature type="region of interest" description="Disordered" evidence="1">
    <location>
        <begin position="340"/>
        <end position="359"/>
    </location>
</feature>
<dbReference type="Proteomes" id="UP000078512">
    <property type="component" value="Unassembled WGS sequence"/>
</dbReference>
<feature type="compositionally biased region" description="Polar residues" evidence="1">
    <location>
        <begin position="293"/>
        <end position="305"/>
    </location>
</feature>
<evidence type="ECO:0000259" key="2">
    <source>
        <dbReference type="PROSITE" id="PS50112"/>
    </source>
</evidence>
<evidence type="ECO:0000313" key="4">
    <source>
        <dbReference type="Proteomes" id="UP000078512"/>
    </source>
</evidence>
<dbReference type="PROSITE" id="PS50112">
    <property type="entry name" value="PAS"/>
    <property type="match status" value="1"/>
</dbReference>
<proteinExistence type="predicted"/>
<dbReference type="NCBIfam" id="TIGR00229">
    <property type="entry name" value="sensory_box"/>
    <property type="match status" value="1"/>
</dbReference>
<feature type="region of interest" description="Disordered" evidence="1">
    <location>
        <begin position="293"/>
        <end position="330"/>
    </location>
</feature>
<evidence type="ECO:0000256" key="1">
    <source>
        <dbReference type="SAM" id="MobiDB-lite"/>
    </source>
</evidence>
<keyword evidence="4" id="KW-1185">Reference proteome</keyword>
<gene>
    <name evidence="3" type="ORF">K457DRAFT_1901722</name>
</gene>
<protein>
    <recommendedName>
        <fullName evidence="2">PAS domain-containing protein</fullName>
    </recommendedName>
</protein>